<accession>A0A816KCX2</accession>
<gene>
    <name evidence="1" type="ORF">DARMORV10_C02P49360.1</name>
</gene>
<name>A0A816KCX2_BRANA</name>
<protein>
    <submittedName>
        <fullName evidence="1">(rape) hypothetical protein</fullName>
    </submittedName>
</protein>
<proteinExistence type="predicted"/>
<sequence>MVGFTQLPLWLCYGKKEKQINILFNINVKMRNLIS</sequence>
<dbReference type="EMBL" id="HG994366">
    <property type="protein sequence ID" value="CAF1919694.1"/>
    <property type="molecule type" value="Genomic_DNA"/>
</dbReference>
<reference evidence="1" key="1">
    <citation type="submission" date="2021-01" db="EMBL/GenBank/DDBJ databases">
        <authorList>
            <consortium name="Genoscope - CEA"/>
            <person name="William W."/>
        </authorList>
    </citation>
    <scope>NUCLEOTIDE SEQUENCE</scope>
</reference>
<dbReference type="AlphaFoldDB" id="A0A816KCX2"/>
<dbReference type="Proteomes" id="UP001295469">
    <property type="component" value="Chromosome C02"/>
</dbReference>
<evidence type="ECO:0000313" key="1">
    <source>
        <dbReference type="EMBL" id="CAF1919694.1"/>
    </source>
</evidence>
<organism evidence="1">
    <name type="scientific">Brassica napus</name>
    <name type="common">Rape</name>
    <dbReference type="NCBI Taxonomy" id="3708"/>
    <lineage>
        <taxon>Eukaryota</taxon>
        <taxon>Viridiplantae</taxon>
        <taxon>Streptophyta</taxon>
        <taxon>Embryophyta</taxon>
        <taxon>Tracheophyta</taxon>
        <taxon>Spermatophyta</taxon>
        <taxon>Magnoliopsida</taxon>
        <taxon>eudicotyledons</taxon>
        <taxon>Gunneridae</taxon>
        <taxon>Pentapetalae</taxon>
        <taxon>rosids</taxon>
        <taxon>malvids</taxon>
        <taxon>Brassicales</taxon>
        <taxon>Brassicaceae</taxon>
        <taxon>Brassiceae</taxon>
        <taxon>Brassica</taxon>
    </lineage>
</organism>